<dbReference type="Pfam" id="PF08719">
    <property type="entry name" value="NADAR"/>
    <property type="match status" value="1"/>
</dbReference>
<gene>
    <name evidence="4" type="ORF">A2848_00495</name>
</gene>
<comment type="catalytic activity">
    <reaction evidence="1">
        <text>5-amino-6-(5-phospho-D-ribosylamino)uracil + H2O = 5,6-diaminouracil + D-ribose 5-phosphate</text>
        <dbReference type="Rhea" id="RHEA:55020"/>
        <dbReference type="ChEBI" id="CHEBI:15377"/>
        <dbReference type="ChEBI" id="CHEBI:46252"/>
        <dbReference type="ChEBI" id="CHEBI:58453"/>
        <dbReference type="ChEBI" id="CHEBI:78346"/>
    </reaction>
</comment>
<dbReference type="Proteomes" id="UP000176329">
    <property type="component" value="Unassembled WGS sequence"/>
</dbReference>
<accession>A0A1F6LTY5</accession>
<sequence length="144" mass="15982">MNNQIGFYEGDFYSLSNFSAHEVVIEGVTYATAEHAYQVLKFSDSAQREKIKGAASAWLAREFGQSKKGRVENFDKIAVIKEIMRAKLLQHEDVRAALIKTGDSIILKNHPGDDGFWGCGADGTGQNVMGKIWMELRNEVAGKI</sequence>
<evidence type="ECO:0000313" key="5">
    <source>
        <dbReference type="Proteomes" id="UP000176329"/>
    </source>
</evidence>
<feature type="domain" description="NADAR" evidence="3">
    <location>
        <begin position="11"/>
        <end position="139"/>
    </location>
</feature>
<dbReference type="EMBL" id="MFPV01000010">
    <property type="protein sequence ID" value="OGH62816.1"/>
    <property type="molecule type" value="Genomic_DNA"/>
</dbReference>
<dbReference type="AlphaFoldDB" id="A0A1F6LTY5"/>
<reference evidence="4 5" key="1">
    <citation type="journal article" date="2016" name="Nat. Commun.">
        <title>Thousands of microbial genomes shed light on interconnected biogeochemical processes in an aquifer system.</title>
        <authorList>
            <person name="Anantharaman K."/>
            <person name="Brown C.T."/>
            <person name="Hug L.A."/>
            <person name="Sharon I."/>
            <person name="Castelle C.J."/>
            <person name="Probst A.J."/>
            <person name="Thomas B.C."/>
            <person name="Singh A."/>
            <person name="Wilkins M.J."/>
            <person name="Karaoz U."/>
            <person name="Brodie E.L."/>
            <person name="Williams K.H."/>
            <person name="Hubbard S.S."/>
            <person name="Banfield J.F."/>
        </authorList>
    </citation>
    <scope>NUCLEOTIDE SEQUENCE [LARGE SCALE GENOMIC DNA]</scope>
</reference>
<protein>
    <recommendedName>
        <fullName evidence="3">NADAR domain-containing protein</fullName>
    </recommendedName>
</protein>
<dbReference type="NCBIfam" id="TIGR02464">
    <property type="entry name" value="ribofla_fusion"/>
    <property type="match status" value="1"/>
</dbReference>
<organism evidence="4 5">
    <name type="scientific">Candidatus Magasanikbacteria bacterium RIFCSPHIGHO2_01_FULL_50_8</name>
    <dbReference type="NCBI Taxonomy" id="1798674"/>
    <lineage>
        <taxon>Bacteria</taxon>
        <taxon>Candidatus Magasanikiibacteriota</taxon>
    </lineage>
</organism>
<comment type="catalytic activity">
    <reaction evidence="2">
        <text>2,5-diamino-6-hydroxy-4-(5-phosphoribosylamino)-pyrimidine + H2O = 2,5,6-triamino-4-hydroxypyrimidine + D-ribose 5-phosphate</text>
        <dbReference type="Rhea" id="RHEA:23436"/>
        <dbReference type="ChEBI" id="CHEBI:15377"/>
        <dbReference type="ChEBI" id="CHEBI:58614"/>
        <dbReference type="ChEBI" id="CHEBI:78346"/>
        <dbReference type="ChEBI" id="CHEBI:137796"/>
    </reaction>
</comment>
<dbReference type="SUPFAM" id="SSF143990">
    <property type="entry name" value="YbiA-like"/>
    <property type="match status" value="1"/>
</dbReference>
<dbReference type="CDD" id="cd15457">
    <property type="entry name" value="NADAR"/>
    <property type="match status" value="1"/>
</dbReference>
<dbReference type="Gene3D" id="1.10.357.40">
    <property type="entry name" value="YbiA-like"/>
    <property type="match status" value="1"/>
</dbReference>
<evidence type="ECO:0000259" key="3">
    <source>
        <dbReference type="Pfam" id="PF08719"/>
    </source>
</evidence>
<dbReference type="InterPro" id="IPR012816">
    <property type="entry name" value="NADAR"/>
</dbReference>
<proteinExistence type="predicted"/>
<evidence type="ECO:0000313" key="4">
    <source>
        <dbReference type="EMBL" id="OGH62816.1"/>
    </source>
</evidence>
<name>A0A1F6LTY5_9BACT</name>
<evidence type="ECO:0000256" key="2">
    <source>
        <dbReference type="ARBA" id="ARBA00000751"/>
    </source>
</evidence>
<dbReference type="InterPro" id="IPR037238">
    <property type="entry name" value="YbiA-like_sf"/>
</dbReference>
<comment type="caution">
    <text evidence="4">The sequence shown here is derived from an EMBL/GenBank/DDBJ whole genome shotgun (WGS) entry which is preliminary data.</text>
</comment>
<evidence type="ECO:0000256" key="1">
    <source>
        <dbReference type="ARBA" id="ARBA00000022"/>
    </source>
</evidence>